<feature type="compositionally biased region" description="Acidic residues" evidence="1">
    <location>
        <begin position="224"/>
        <end position="240"/>
    </location>
</feature>
<name>A0A1E3HXQ8_9TREE</name>
<sequence length="240" mass="25938">MSAPSSRRSSTSSHHAPPDEVGISPSLTQTNASQKAAAPTAGTPSTSERINALISRTLDIREPSMSDAEWSSNLNDILETIPVTDPNRQLCGNALSGFIFDVKGEQLHHSSSLQGFGMGNNDDYVAQLRRQLMSSNMSSGNRGNGAFEFENYADFLSSSMGYNNTQRRPYGGANASQLSEGESEGESSPKLAKDQVVGDIDSPVVLDFHWGMRRELSIQKAEEEWVDVESGDEDTGNETS</sequence>
<comment type="caution">
    <text evidence="2">The sequence shown here is derived from an EMBL/GenBank/DDBJ whole genome shotgun (WGS) entry which is preliminary data.</text>
</comment>
<feature type="region of interest" description="Disordered" evidence="1">
    <location>
        <begin position="221"/>
        <end position="240"/>
    </location>
</feature>
<accession>A0A1E3HXQ8</accession>
<evidence type="ECO:0000313" key="2">
    <source>
        <dbReference type="EMBL" id="ODN81112.1"/>
    </source>
</evidence>
<keyword evidence="3" id="KW-1185">Reference proteome</keyword>
<gene>
    <name evidence="2" type="ORF">L202_03205</name>
</gene>
<dbReference type="AlphaFoldDB" id="A0A1E3HXQ8"/>
<feature type="region of interest" description="Disordered" evidence="1">
    <location>
        <begin position="166"/>
        <end position="196"/>
    </location>
</feature>
<dbReference type="GeneID" id="30154514"/>
<feature type="compositionally biased region" description="Low complexity" evidence="1">
    <location>
        <begin position="1"/>
        <end position="15"/>
    </location>
</feature>
<feature type="compositionally biased region" description="Low complexity" evidence="1">
    <location>
        <begin position="36"/>
        <end position="47"/>
    </location>
</feature>
<dbReference type="EMBL" id="AWGJ01000004">
    <property type="protein sequence ID" value="ODN81112.1"/>
    <property type="molecule type" value="Genomic_DNA"/>
</dbReference>
<dbReference type="Proteomes" id="UP000094065">
    <property type="component" value="Unassembled WGS sequence"/>
</dbReference>
<evidence type="ECO:0000256" key="1">
    <source>
        <dbReference type="SAM" id="MobiDB-lite"/>
    </source>
</evidence>
<feature type="compositionally biased region" description="Polar residues" evidence="1">
    <location>
        <begin position="25"/>
        <end position="34"/>
    </location>
</feature>
<protein>
    <submittedName>
        <fullName evidence="2">Uncharacterized protein</fullName>
    </submittedName>
</protein>
<reference evidence="2 3" key="1">
    <citation type="submission" date="2016-06" db="EMBL/GenBank/DDBJ databases">
        <title>Evolution of pathogenesis and genome organization in the Tremellales.</title>
        <authorList>
            <person name="Cuomo C."/>
            <person name="Litvintseva A."/>
            <person name="Heitman J."/>
            <person name="Chen Y."/>
            <person name="Sun S."/>
            <person name="Springer D."/>
            <person name="Dromer F."/>
            <person name="Young S."/>
            <person name="Zeng Q."/>
            <person name="Chapman S."/>
            <person name="Gujja S."/>
            <person name="Saif S."/>
            <person name="Birren B."/>
        </authorList>
    </citation>
    <scope>NUCLEOTIDE SEQUENCE [LARGE SCALE GENOMIC DNA]</scope>
    <source>
        <strain evidence="2 3">CBS 6039</strain>
    </source>
</reference>
<proteinExistence type="predicted"/>
<dbReference type="RefSeq" id="XP_018995678.1">
    <property type="nucleotide sequence ID" value="XM_019137009.1"/>
</dbReference>
<evidence type="ECO:0000313" key="3">
    <source>
        <dbReference type="Proteomes" id="UP000094065"/>
    </source>
</evidence>
<feature type="region of interest" description="Disordered" evidence="1">
    <location>
        <begin position="1"/>
        <end position="48"/>
    </location>
</feature>
<organism evidence="2 3">
    <name type="scientific">Cryptococcus amylolentus CBS 6039</name>
    <dbReference type="NCBI Taxonomy" id="1295533"/>
    <lineage>
        <taxon>Eukaryota</taxon>
        <taxon>Fungi</taxon>
        <taxon>Dikarya</taxon>
        <taxon>Basidiomycota</taxon>
        <taxon>Agaricomycotina</taxon>
        <taxon>Tremellomycetes</taxon>
        <taxon>Tremellales</taxon>
        <taxon>Cryptococcaceae</taxon>
        <taxon>Cryptococcus</taxon>
    </lineage>
</organism>